<dbReference type="CDD" id="cd01949">
    <property type="entry name" value="GGDEF"/>
    <property type="match status" value="1"/>
</dbReference>
<dbReference type="PANTHER" id="PTHR45138:SF9">
    <property type="entry name" value="DIGUANYLATE CYCLASE DGCM-RELATED"/>
    <property type="match status" value="1"/>
</dbReference>
<dbReference type="InterPro" id="IPR000160">
    <property type="entry name" value="GGDEF_dom"/>
</dbReference>
<accession>A0A0G1NNY4</accession>
<sequence length="226" mass="25617">MIKGAKHKNQLQLRKRQAFEKGLQLATGLKAKKITPERFAKSYAKLRETAIFESMTGFFTNYFFEVELKREISIARRYGTPLCLMVVDLDKLKQINDIYGHSVGNKAIVLLAKIVLQHIREEDIPCRWGGDEFTIILPFTDTNEALLVARRIKGLVDGSQIEIDKKRISISASIGIAKFSPLDSPNTLFKKADKAVYHVKQTQRGEIAVYGSEVRKGLKNKLTLSY</sequence>
<organism evidence="2 3">
    <name type="scientific">Candidatus Nomurabacteria bacterium GW2011_GWA1_46_11</name>
    <dbReference type="NCBI Taxonomy" id="1618732"/>
    <lineage>
        <taxon>Bacteria</taxon>
        <taxon>Candidatus Nomuraibacteriota</taxon>
    </lineage>
</organism>
<dbReference type="Proteomes" id="UP000034107">
    <property type="component" value="Unassembled WGS sequence"/>
</dbReference>
<evidence type="ECO:0000259" key="1">
    <source>
        <dbReference type="PROSITE" id="PS50887"/>
    </source>
</evidence>
<feature type="domain" description="GGDEF" evidence="1">
    <location>
        <begin position="80"/>
        <end position="212"/>
    </location>
</feature>
<dbReference type="InterPro" id="IPR050469">
    <property type="entry name" value="Diguanylate_Cyclase"/>
</dbReference>
<dbReference type="SMART" id="SM00267">
    <property type="entry name" value="GGDEF"/>
    <property type="match status" value="1"/>
</dbReference>
<evidence type="ECO:0000313" key="3">
    <source>
        <dbReference type="Proteomes" id="UP000034107"/>
    </source>
</evidence>
<comment type="caution">
    <text evidence="2">The sequence shown here is derived from an EMBL/GenBank/DDBJ whole genome shotgun (WGS) entry which is preliminary data.</text>
</comment>
<dbReference type="PROSITE" id="PS50887">
    <property type="entry name" value="GGDEF"/>
    <property type="match status" value="1"/>
</dbReference>
<gene>
    <name evidence="2" type="ORF">UX31_C0003G0035</name>
</gene>
<dbReference type="GO" id="GO:0052621">
    <property type="term" value="F:diguanylate cyclase activity"/>
    <property type="evidence" value="ECO:0007669"/>
    <property type="project" value="TreeGrafter"/>
</dbReference>
<dbReference type="EMBL" id="LCLS01000003">
    <property type="protein sequence ID" value="KKU22369.1"/>
    <property type="molecule type" value="Genomic_DNA"/>
</dbReference>
<dbReference type="AlphaFoldDB" id="A0A0G1NNY4"/>
<dbReference type="PANTHER" id="PTHR45138">
    <property type="entry name" value="REGULATORY COMPONENTS OF SENSORY TRANSDUCTION SYSTEM"/>
    <property type="match status" value="1"/>
</dbReference>
<dbReference type="NCBIfam" id="TIGR00254">
    <property type="entry name" value="GGDEF"/>
    <property type="match status" value="1"/>
</dbReference>
<protein>
    <recommendedName>
        <fullName evidence="1">GGDEF domain-containing protein</fullName>
    </recommendedName>
</protein>
<dbReference type="InterPro" id="IPR043128">
    <property type="entry name" value="Rev_trsase/Diguanyl_cyclase"/>
</dbReference>
<dbReference type="InterPro" id="IPR029787">
    <property type="entry name" value="Nucleotide_cyclase"/>
</dbReference>
<proteinExistence type="predicted"/>
<dbReference type="Pfam" id="PF00990">
    <property type="entry name" value="GGDEF"/>
    <property type="match status" value="1"/>
</dbReference>
<reference evidence="2 3" key="1">
    <citation type="journal article" date="2015" name="Nature">
        <title>rRNA introns, odd ribosomes, and small enigmatic genomes across a large radiation of phyla.</title>
        <authorList>
            <person name="Brown C.T."/>
            <person name="Hug L.A."/>
            <person name="Thomas B.C."/>
            <person name="Sharon I."/>
            <person name="Castelle C.J."/>
            <person name="Singh A."/>
            <person name="Wilkins M.J."/>
            <person name="Williams K.H."/>
            <person name="Banfield J.F."/>
        </authorList>
    </citation>
    <scope>NUCLEOTIDE SEQUENCE [LARGE SCALE GENOMIC DNA]</scope>
</reference>
<name>A0A0G1NNY4_9BACT</name>
<evidence type="ECO:0000313" key="2">
    <source>
        <dbReference type="EMBL" id="KKU22369.1"/>
    </source>
</evidence>
<dbReference type="SUPFAM" id="SSF55073">
    <property type="entry name" value="Nucleotide cyclase"/>
    <property type="match status" value="1"/>
</dbReference>
<dbReference type="Gene3D" id="3.30.70.270">
    <property type="match status" value="1"/>
</dbReference>